<dbReference type="RefSeq" id="WP_121484278.1">
    <property type="nucleotide sequence ID" value="NZ_QQXL01000002.1"/>
</dbReference>
<organism evidence="10 11">
    <name type="scientific">Galactobacter caseinivorans</name>
    <dbReference type="NCBI Taxonomy" id="2676123"/>
    <lineage>
        <taxon>Bacteria</taxon>
        <taxon>Bacillati</taxon>
        <taxon>Actinomycetota</taxon>
        <taxon>Actinomycetes</taxon>
        <taxon>Micrococcales</taxon>
        <taxon>Micrococcaceae</taxon>
        <taxon>Galactobacter</taxon>
    </lineage>
</organism>
<keyword evidence="11" id="KW-1185">Reference proteome</keyword>
<dbReference type="HAMAP" id="MF_00238">
    <property type="entry name" value="Cytidyl_kinase_type1"/>
    <property type="match status" value="1"/>
</dbReference>
<evidence type="ECO:0000256" key="3">
    <source>
        <dbReference type="ARBA" id="ARBA00022741"/>
    </source>
</evidence>
<dbReference type="GO" id="GO:0005737">
    <property type="term" value="C:cytoplasm"/>
    <property type="evidence" value="ECO:0007669"/>
    <property type="project" value="UniProtKB-SubCell"/>
</dbReference>
<dbReference type="GO" id="GO:0006220">
    <property type="term" value="P:pyrimidine nucleotide metabolic process"/>
    <property type="evidence" value="ECO:0007669"/>
    <property type="project" value="UniProtKB-UniRule"/>
</dbReference>
<evidence type="ECO:0000313" key="11">
    <source>
        <dbReference type="Proteomes" id="UP000273119"/>
    </source>
</evidence>
<dbReference type="EMBL" id="QQXL01000002">
    <property type="protein sequence ID" value="RKW70942.1"/>
    <property type="molecule type" value="Genomic_DNA"/>
</dbReference>
<reference evidence="10 11" key="1">
    <citation type="submission" date="2018-07" db="EMBL/GenBank/DDBJ databases">
        <title>Arthrobacter sp. nov., isolated from raw cow's milk with high bacterial count.</title>
        <authorList>
            <person name="Hahne J."/>
            <person name="Isele D."/>
            <person name="Lipski A."/>
        </authorList>
    </citation>
    <scope>NUCLEOTIDE SEQUENCE [LARGE SCALE GENOMIC DNA]</scope>
    <source>
        <strain evidence="10 11">JZ R-183</strain>
    </source>
</reference>
<dbReference type="Gene3D" id="3.40.50.300">
    <property type="entry name" value="P-loop containing nucleotide triphosphate hydrolases"/>
    <property type="match status" value="1"/>
</dbReference>
<comment type="caution">
    <text evidence="10">The sequence shown here is derived from an EMBL/GenBank/DDBJ whole genome shotgun (WGS) entry which is preliminary data.</text>
</comment>
<evidence type="ECO:0000256" key="5">
    <source>
        <dbReference type="ARBA" id="ARBA00022840"/>
    </source>
</evidence>
<dbReference type="Pfam" id="PF02224">
    <property type="entry name" value="Cytidylate_kin"/>
    <property type="match status" value="1"/>
</dbReference>
<dbReference type="Proteomes" id="UP000273119">
    <property type="component" value="Unassembled WGS sequence"/>
</dbReference>
<comment type="similarity">
    <text evidence="1 8">Belongs to the cytidylate kinase family. Type 1 subfamily.</text>
</comment>
<evidence type="ECO:0000259" key="9">
    <source>
        <dbReference type="Pfam" id="PF02224"/>
    </source>
</evidence>
<dbReference type="GO" id="GO:0036431">
    <property type="term" value="F:dCMP kinase activity"/>
    <property type="evidence" value="ECO:0007669"/>
    <property type="project" value="InterPro"/>
</dbReference>
<comment type="subcellular location">
    <subcellularLocation>
        <location evidence="8">Cytoplasm</location>
    </subcellularLocation>
</comment>
<evidence type="ECO:0000256" key="1">
    <source>
        <dbReference type="ARBA" id="ARBA00009427"/>
    </source>
</evidence>
<feature type="binding site" evidence="8">
    <location>
        <begin position="16"/>
        <end position="24"/>
    </location>
    <ligand>
        <name>ATP</name>
        <dbReference type="ChEBI" id="CHEBI:30616"/>
    </ligand>
</feature>
<keyword evidence="2 8" id="KW-0808">Transferase</keyword>
<dbReference type="InterPro" id="IPR011994">
    <property type="entry name" value="Cytidylate_kinase_dom"/>
</dbReference>
<feature type="domain" description="Cytidylate kinase" evidence="9">
    <location>
        <begin position="12"/>
        <end position="223"/>
    </location>
</feature>
<evidence type="ECO:0000256" key="2">
    <source>
        <dbReference type="ARBA" id="ARBA00022679"/>
    </source>
</evidence>
<name>A0A496PKA7_9MICC</name>
<sequence length="230" mass="24289">MSEANSQQALVVAIDGPAGSGKSSVSKEVARRLGAAYLDTGAMYRAVTFAALESGLDLGDQEAIAEAVRQADIELSVTTEGQRVVVNGQEVSAQIREPRVSESVSAVATNLAVRENLVRRQRAAIEQAGRIVAEGRDTTTVVAPDADARILLTAREEVRMARRGLELNNTQSAQALAKQVSERDAKDSSVVNFTDAAEGVILVDSSDLDFEQTVQAVLATIHQQAGTVAS</sequence>
<proteinExistence type="inferred from homology"/>
<keyword evidence="5 8" id="KW-0067">ATP-binding</keyword>
<keyword evidence="3 8" id="KW-0547">Nucleotide-binding</keyword>
<dbReference type="SUPFAM" id="SSF52540">
    <property type="entry name" value="P-loop containing nucleoside triphosphate hydrolases"/>
    <property type="match status" value="1"/>
</dbReference>
<dbReference type="InterPro" id="IPR003136">
    <property type="entry name" value="Cytidylate_kin"/>
</dbReference>
<comment type="catalytic activity">
    <reaction evidence="7 8">
        <text>CMP + ATP = CDP + ADP</text>
        <dbReference type="Rhea" id="RHEA:11600"/>
        <dbReference type="ChEBI" id="CHEBI:30616"/>
        <dbReference type="ChEBI" id="CHEBI:58069"/>
        <dbReference type="ChEBI" id="CHEBI:60377"/>
        <dbReference type="ChEBI" id="CHEBI:456216"/>
        <dbReference type="EC" id="2.7.4.25"/>
    </reaction>
</comment>
<gene>
    <name evidence="8 10" type="primary">cmk</name>
    <name evidence="10" type="ORF">DWQ67_03790</name>
</gene>
<evidence type="ECO:0000256" key="6">
    <source>
        <dbReference type="ARBA" id="ARBA00047615"/>
    </source>
</evidence>
<accession>A0A496PKA7</accession>
<keyword evidence="8" id="KW-0963">Cytoplasm</keyword>
<evidence type="ECO:0000256" key="7">
    <source>
        <dbReference type="ARBA" id="ARBA00048478"/>
    </source>
</evidence>
<dbReference type="InterPro" id="IPR027417">
    <property type="entry name" value="P-loop_NTPase"/>
</dbReference>
<evidence type="ECO:0000256" key="4">
    <source>
        <dbReference type="ARBA" id="ARBA00022777"/>
    </source>
</evidence>
<dbReference type="AlphaFoldDB" id="A0A496PKA7"/>
<protein>
    <recommendedName>
        <fullName evidence="8">Cytidylate kinase</fullName>
        <shortName evidence="8">CK</shortName>
        <ecNumber evidence="8">2.7.4.25</ecNumber>
    </recommendedName>
    <alternativeName>
        <fullName evidence="8">Cytidine monophosphate kinase</fullName>
        <shortName evidence="8">CMP kinase</shortName>
    </alternativeName>
</protein>
<evidence type="ECO:0000313" key="10">
    <source>
        <dbReference type="EMBL" id="RKW70942.1"/>
    </source>
</evidence>
<dbReference type="EC" id="2.7.4.25" evidence="8"/>
<comment type="catalytic activity">
    <reaction evidence="6 8">
        <text>dCMP + ATP = dCDP + ADP</text>
        <dbReference type="Rhea" id="RHEA:25094"/>
        <dbReference type="ChEBI" id="CHEBI:30616"/>
        <dbReference type="ChEBI" id="CHEBI:57566"/>
        <dbReference type="ChEBI" id="CHEBI:58593"/>
        <dbReference type="ChEBI" id="CHEBI:456216"/>
        <dbReference type="EC" id="2.7.4.25"/>
    </reaction>
</comment>
<dbReference type="GO" id="GO:0036430">
    <property type="term" value="F:CMP kinase activity"/>
    <property type="evidence" value="ECO:0007669"/>
    <property type="project" value="RHEA"/>
</dbReference>
<dbReference type="GO" id="GO:0005524">
    <property type="term" value="F:ATP binding"/>
    <property type="evidence" value="ECO:0007669"/>
    <property type="project" value="UniProtKB-UniRule"/>
</dbReference>
<evidence type="ECO:0000256" key="8">
    <source>
        <dbReference type="HAMAP-Rule" id="MF_00238"/>
    </source>
</evidence>
<dbReference type="CDD" id="cd02020">
    <property type="entry name" value="CMPK"/>
    <property type="match status" value="1"/>
</dbReference>
<keyword evidence="4 8" id="KW-0418">Kinase</keyword>
<dbReference type="NCBIfam" id="TIGR00017">
    <property type="entry name" value="cmk"/>
    <property type="match status" value="1"/>
</dbReference>